<keyword evidence="3" id="KW-1185">Reference proteome</keyword>
<evidence type="ECO:0000259" key="1">
    <source>
        <dbReference type="Pfam" id="PF03551"/>
    </source>
</evidence>
<dbReference type="PANTHER" id="PTHR33169:SF14">
    <property type="entry name" value="TRANSCRIPTIONAL REGULATOR RV3488"/>
    <property type="match status" value="1"/>
</dbReference>
<organism evidence="2 3">
    <name type="scientific">Sinobacterium norvegicum</name>
    <dbReference type="NCBI Taxonomy" id="1641715"/>
    <lineage>
        <taxon>Bacteria</taxon>
        <taxon>Pseudomonadati</taxon>
        <taxon>Pseudomonadota</taxon>
        <taxon>Gammaproteobacteria</taxon>
        <taxon>Cellvibrionales</taxon>
        <taxon>Spongiibacteraceae</taxon>
        <taxon>Sinobacterium</taxon>
    </lineage>
</organism>
<dbReference type="Pfam" id="PF03551">
    <property type="entry name" value="PadR"/>
    <property type="match status" value="1"/>
</dbReference>
<dbReference type="RefSeq" id="WP_237445054.1">
    <property type="nucleotide sequence ID" value="NZ_CAKLPX010000003.1"/>
</dbReference>
<dbReference type="InterPro" id="IPR036390">
    <property type="entry name" value="WH_DNA-bd_sf"/>
</dbReference>
<dbReference type="Gene3D" id="1.10.10.10">
    <property type="entry name" value="Winged helix-like DNA-binding domain superfamily/Winged helix DNA-binding domain"/>
    <property type="match status" value="1"/>
</dbReference>
<protein>
    <recommendedName>
        <fullName evidence="1">Transcription regulator PadR N-terminal domain-containing protein</fullName>
    </recommendedName>
</protein>
<dbReference type="InterPro" id="IPR005149">
    <property type="entry name" value="Tscrpt_reg_PadR_N"/>
</dbReference>
<dbReference type="InterPro" id="IPR052509">
    <property type="entry name" value="Metal_resp_DNA-bind_regulator"/>
</dbReference>
<dbReference type="EMBL" id="CAKLPX010000003">
    <property type="protein sequence ID" value="CAH0992361.1"/>
    <property type="molecule type" value="Genomic_DNA"/>
</dbReference>
<reference evidence="2" key="1">
    <citation type="submission" date="2021-12" db="EMBL/GenBank/DDBJ databases">
        <authorList>
            <person name="Rodrigo-Torres L."/>
            <person name="Arahal R. D."/>
            <person name="Lucena T."/>
        </authorList>
    </citation>
    <scope>NUCLEOTIDE SEQUENCE</scope>
    <source>
        <strain evidence="2">CECT 8267</strain>
    </source>
</reference>
<accession>A0ABN8EIT4</accession>
<feature type="domain" description="Transcription regulator PadR N-terminal" evidence="1">
    <location>
        <begin position="12"/>
        <end position="84"/>
    </location>
</feature>
<gene>
    <name evidence="2" type="ORF">SIN8267_02480</name>
</gene>
<proteinExistence type="predicted"/>
<comment type="caution">
    <text evidence="2">The sequence shown here is derived from an EMBL/GenBank/DDBJ whole genome shotgun (WGS) entry which is preliminary data.</text>
</comment>
<name>A0ABN8EIT4_9GAMM</name>
<dbReference type="Proteomes" id="UP000838100">
    <property type="component" value="Unassembled WGS sequence"/>
</dbReference>
<evidence type="ECO:0000313" key="2">
    <source>
        <dbReference type="EMBL" id="CAH0992361.1"/>
    </source>
</evidence>
<dbReference type="InterPro" id="IPR036388">
    <property type="entry name" value="WH-like_DNA-bd_sf"/>
</dbReference>
<dbReference type="PANTHER" id="PTHR33169">
    <property type="entry name" value="PADR-FAMILY TRANSCRIPTIONAL REGULATOR"/>
    <property type="match status" value="1"/>
</dbReference>
<sequence>MSKLTPTSFALLGFLNYRDWSAYELNKVMQGSIVRASWPRVESRIYTEIKNLEKHQLADSEQQQQGGRKRRVYRINQQGRQALQTWLKSSAHTMRIEYETLLQLAFSDIGEAGLTHALVDRIEQQTLQDLQITIDTCEQTLEQQTWATSATGHLHVLTIKFVNQMTEARLSWARQARSYLDRLDHDNISAQSLAEYRVEVDRLKELLKNAAQ</sequence>
<dbReference type="SUPFAM" id="SSF46785">
    <property type="entry name" value="Winged helix' DNA-binding domain"/>
    <property type="match status" value="1"/>
</dbReference>
<evidence type="ECO:0000313" key="3">
    <source>
        <dbReference type="Proteomes" id="UP000838100"/>
    </source>
</evidence>